<gene>
    <name evidence="1" type="ORF">SAMN05443551_0648</name>
</gene>
<evidence type="ECO:0000313" key="1">
    <source>
        <dbReference type="EMBL" id="SHG80631.1"/>
    </source>
</evidence>
<dbReference type="Proteomes" id="UP000184221">
    <property type="component" value="Unassembled WGS sequence"/>
</dbReference>
<proteinExistence type="predicted"/>
<dbReference type="AlphaFoldDB" id="A0A1M5MTN3"/>
<accession>A0A1M5MTN3</accession>
<dbReference type="EMBL" id="FQXC01000001">
    <property type="protein sequence ID" value="SHG80631.1"/>
    <property type="molecule type" value="Genomic_DNA"/>
</dbReference>
<keyword evidence="2" id="KW-1185">Reference proteome</keyword>
<sequence>MPEYTSLIARHRDALNSLHGDVQVTFRTKTHSAKHEKDWKDACRAFQEFESEVDRILRTVNVQTICANEKIREFVFDFLSVDPIYFRSGYEKERLLRLLKPVKLTEFEKQTLRQIILRRIRTGALREFRKFCQMIPRIQTEDFLNDLRDAGHSGDQHVKRRARFALTYANVRAD</sequence>
<name>A0A1M5MTN3_9RHOB</name>
<protein>
    <submittedName>
        <fullName evidence="1">Uncharacterized protein</fullName>
    </submittedName>
</protein>
<evidence type="ECO:0000313" key="2">
    <source>
        <dbReference type="Proteomes" id="UP000184221"/>
    </source>
</evidence>
<organism evidence="1 2">
    <name type="scientific">Marivita hallyeonensis</name>
    <dbReference type="NCBI Taxonomy" id="996342"/>
    <lineage>
        <taxon>Bacteria</taxon>
        <taxon>Pseudomonadati</taxon>
        <taxon>Pseudomonadota</taxon>
        <taxon>Alphaproteobacteria</taxon>
        <taxon>Rhodobacterales</taxon>
        <taxon>Roseobacteraceae</taxon>
        <taxon>Marivita</taxon>
    </lineage>
</organism>
<dbReference type="STRING" id="996342.SAMN05443551_0648"/>
<dbReference type="OrthoDB" id="8421391at2"/>
<dbReference type="RefSeq" id="WP_072776052.1">
    <property type="nucleotide sequence ID" value="NZ_FQXC01000001.1"/>
</dbReference>
<reference evidence="1 2" key="1">
    <citation type="submission" date="2016-11" db="EMBL/GenBank/DDBJ databases">
        <authorList>
            <person name="Jaros S."/>
            <person name="Januszkiewicz K."/>
            <person name="Wedrychowicz H."/>
        </authorList>
    </citation>
    <scope>NUCLEOTIDE SEQUENCE [LARGE SCALE GENOMIC DNA]</scope>
    <source>
        <strain evidence="1 2">DSM 29431</strain>
    </source>
</reference>